<accession>A0A931B6J0</accession>
<gene>
    <name evidence="7" type="ORF">I2501_28795</name>
</gene>
<organism evidence="7 8">
    <name type="scientific">Streptacidiphilus fuscans</name>
    <dbReference type="NCBI Taxonomy" id="2789292"/>
    <lineage>
        <taxon>Bacteria</taxon>
        <taxon>Bacillati</taxon>
        <taxon>Actinomycetota</taxon>
        <taxon>Actinomycetes</taxon>
        <taxon>Kitasatosporales</taxon>
        <taxon>Streptomycetaceae</taxon>
        <taxon>Streptacidiphilus</taxon>
    </lineage>
</organism>
<sequence>MSTAGTERPREPGWRQALRRVPGELRQDNLGDHAAALTYYAVLSVVPALVVVMSVLGTIGPSATDVLIRNIRTLAPGPARDLVTQMLTDLQRQHVTAGVLGVLLVVWSASRYTAAFIRAMNAVYDVPEGRTFKVLLPLRVGLTALTLVLLTVVTLVVAVSGRVADGVGTALGVGHTAVTVWQWAKWPLLVILLGLLLAVMYWAAPNARQRFRWGTAGGLVAVVLWAAASVGFALYAAHFASFTRAYGSLAAVITFLIWLWLSNLALLLGGEVNAEIERQRALDRGHPAGQEPYMELRSTERLHSDRL</sequence>
<evidence type="ECO:0000256" key="3">
    <source>
        <dbReference type="ARBA" id="ARBA00022692"/>
    </source>
</evidence>
<keyword evidence="3 6" id="KW-0812">Transmembrane</keyword>
<dbReference type="NCBIfam" id="TIGR00765">
    <property type="entry name" value="yihY_not_rbn"/>
    <property type="match status" value="1"/>
</dbReference>
<feature type="transmembrane region" description="Helical" evidence="6">
    <location>
        <begin position="37"/>
        <end position="59"/>
    </location>
</feature>
<reference evidence="7" key="1">
    <citation type="submission" date="2020-11" db="EMBL/GenBank/DDBJ databases">
        <title>Isolation and identification of active actinomycetes.</title>
        <authorList>
            <person name="Yu B."/>
        </authorList>
    </citation>
    <scope>NUCLEOTIDE SEQUENCE</scope>
    <source>
        <strain evidence="7">NEAU-YB345</strain>
    </source>
</reference>
<feature type="transmembrane region" description="Helical" evidence="6">
    <location>
        <begin position="140"/>
        <end position="163"/>
    </location>
</feature>
<evidence type="ECO:0000256" key="4">
    <source>
        <dbReference type="ARBA" id="ARBA00022989"/>
    </source>
</evidence>
<evidence type="ECO:0000313" key="8">
    <source>
        <dbReference type="Proteomes" id="UP000657385"/>
    </source>
</evidence>
<dbReference type="InterPro" id="IPR017039">
    <property type="entry name" value="Virul_fac_BrkB"/>
</dbReference>
<dbReference type="GO" id="GO:0005886">
    <property type="term" value="C:plasma membrane"/>
    <property type="evidence" value="ECO:0007669"/>
    <property type="project" value="UniProtKB-SubCell"/>
</dbReference>
<keyword evidence="8" id="KW-1185">Reference proteome</keyword>
<comment type="subcellular location">
    <subcellularLocation>
        <location evidence="1">Cell membrane</location>
        <topology evidence="1">Multi-pass membrane protein</topology>
    </subcellularLocation>
</comment>
<dbReference type="PIRSF" id="PIRSF035875">
    <property type="entry name" value="RNase_BN"/>
    <property type="match status" value="1"/>
</dbReference>
<name>A0A931B6J0_9ACTN</name>
<dbReference type="AlphaFoldDB" id="A0A931B6J0"/>
<dbReference type="PANTHER" id="PTHR30213:SF0">
    <property type="entry name" value="UPF0761 MEMBRANE PROTEIN YIHY"/>
    <property type="match status" value="1"/>
</dbReference>
<dbReference type="Pfam" id="PF03631">
    <property type="entry name" value="Virul_fac_BrkB"/>
    <property type="match status" value="1"/>
</dbReference>
<evidence type="ECO:0000256" key="6">
    <source>
        <dbReference type="SAM" id="Phobius"/>
    </source>
</evidence>
<evidence type="ECO:0000256" key="5">
    <source>
        <dbReference type="ARBA" id="ARBA00023136"/>
    </source>
</evidence>
<feature type="transmembrane region" description="Helical" evidence="6">
    <location>
        <begin position="216"/>
        <end position="237"/>
    </location>
</feature>
<protein>
    <submittedName>
        <fullName evidence="7">YihY/virulence factor BrkB family protein</fullName>
    </submittedName>
</protein>
<dbReference type="RefSeq" id="WP_196197194.1">
    <property type="nucleotide sequence ID" value="NZ_JADPRT010000014.1"/>
</dbReference>
<evidence type="ECO:0000256" key="2">
    <source>
        <dbReference type="ARBA" id="ARBA00022475"/>
    </source>
</evidence>
<keyword evidence="2" id="KW-1003">Cell membrane</keyword>
<feature type="transmembrane region" description="Helical" evidence="6">
    <location>
        <begin position="183"/>
        <end position="204"/>
    </location>
</feature>
<keyword evidence="5 6" id="KW-0472">Membrane</keyword>
<evidence type="ECO:0000313" key="7">
    <source>
        <dbReference type="EMBL" id="MBF9072029.1"/>
    </source>
</evidence>
<feature type="transmembrane region" description="Helical" evidence="6">
    <location>
        <begin position="249"/>
        <end position="270"/>
    </location>
</feature>
<proteinExistence type="predicted"/>
<evidence type="ECO:0000256" key="1">
    <source>
        <dbReference type="ARBA" id="ARBA00004651"/>
    </source>
</evidence>
<dbReference type="EMBL" id="JADPRT010000014">
    <property type="protein sequence ID" value="MBF9072029.1"/>
    <property type="molecule type" value="Genomic_DNA"/>
</dbReference>
<dbReference type="PANTHER" id="PTHR30213">
    <property type="entry name" value="INNER MEMBRANE PROTEIN YHJD"/>
    <property type="match status" value="1"/>
</dbReference>
<keyword evidence="4 6" id="KW-1133">Transmembrane helix</keyword>
<dbReference type="Proteomes" id="UP000657385">
    <property type="component" value="Unassembled WGS sequence"/>
</dbReference>
<comment type="caution">
    <text evidence="7">The sequence shown here is derived from an EMBL/GenBank/DDBJ whole genome shotgun (WGS) entry which is preliminary data.</text>
</comment>